<organism evidence="1 2">
    <name type="scientific">Desulfonema limicola</name>
    <dbReference type="NCBI Taxonomy" id="45656"/>
    <lineage>
        <taxon>Bacteria</taxon>
        <taxon>Pseudomonadati</taxon>
        <taxon>Thermodesulfobacteriota</taxon>
        <taxon>Desulfobacteria</taxon>
        <taxon>Desulfobacterales</taxon>
        <taxon>Desulfococcaceae</taxon>
        <taxon>Desulfonema</taxon>
    </lineage>
</organism>
<accession>A0A975B5V0</accession>
<sequence>MNELNNLANEKLEEEIKLVRIQQMDMKNRFWLDTLKIV</sequence>
<evidence type="ECO:0000313" key="1">
    <source>
        <dbReference type="EMBL" id="QTA79366.1"/>
    </source>
</evidence>
<gene>
    <name evidence="1" type="ORF">dnl_16330</name>
</gene>
<dbReference type="AlphaFoldDB" id="A0A975B5V0"/>
<protein>
    <submittedName>
        <fullName evidence="1">Uncharacterized protein</fullName>
    </submittedName>
</protein>
<name>A0A975B5V0_9BACT</name>
<reference evidence="1" key="1">
    <citation type="journal article" date="2021" name="Microb. Physiol.">
        <title>Proteogenomic Insights into the Physiology of Marine, Sulfate-Reducing, Filamentous Desulfonema limicola and Desulfonema magnum.</title>
        <authorList>
            <person name="Schnaars V."/>
            <person name="Wohlbrand L."/>
            <person name="Scheve S."/>
            <person name="Hinrichs C."/>
            <person name="Reinhardt R."/>
            <person name="Rabus R."/>
        </authorList>
    </citation>
    <scope>NUCLEOTIDE SEQUENCE</scope>
    <source>
        <strain evidence="1">5ac10</strain>
    </source>
</reference>
<dbReference type="KEGG" id="dli:dnl_16330"/>
<dbReference type="Proteomes" id="UP000663720">
    <property type="component" value="Chromosome"/>
</dbReference>
<proteinExistence type="predicted"/>
<evidence type="ECO:0000313" key="2">
    <source>
        <dbReference type="Proteomes" id="UP000663720"/>
    </source>
</evidence>
<dbReference type="EMBL" id="CP061799">
    <property type="protein sequence ID" value="QTA79366.1"/>
    <property type="molecule type" value="Genomic_DNA"/>
</dbReference>
<keyword evidence="2" id="KW-1185">Reference proteome</keyword>